<evidence type="ECO:0000313" key="7">
    <source>
        <dbReference type="Proteomes" id="UP000824180"/>
    </source>
</evidence>
<feature type="binding site" evidence="5">
    <location>
        <position position="235"/>
    </location>
    <ligand>
        <name>a divalent metal cation</name>
        <dbReference type="ChEBI" id="CHEBI:60240"/>
        <label>1</label>
    </ligand>
</feature>
<dbReference type="PANTHER" id="PTHR13799">
    <property type="entry name" value="NGG1 INTERACTING FACTOR 3"/>
    <property type="match status" value="1"/>
</dbReference>
<feature type="binding site" evidence="5">
    <location>
        <position position="66"/>
    </location>
    <ligand>
        <name>a divalent metal cation</name>
        <dbReference type="ChEBI" id="CHEBI:60240"/>
        <label>1</label>
    </ligand>
</feature>
<dbReference type="FunFam" id="3.40.1390.30:FF:000001">
    <property type="entry name" value="GTP cyclohydrolase 1 type 2"/>
    <property type="match status" value="1"/>
</dbReference>
<dbReference type="InterPro" id="IPR002678">
    <property type="entry name" value="DUF34/NIF3"/>
</dbReference>
<dbReference type="AlphaFoldDB" id="A0A9E2KTS1"/>
<dbReference type="EMBL" id="JAHLFK010000003">
    <property type="protein sequence ID" value="MBU3829396.1"/>
    <property type="molecule type" value="Genomic_DNA"/>
</dbReference>
<reference evidence="6" key="2">
    <citation type="submission" date="2021-04" db="EMBL/GenBank/DDBJ databases">
        <authorList>
            <person name="Gilroy R."/>
        </authorList>
    </citation>
    <scope>NUCLEOTIDE SEQUENCE</scope>
    <source>
        <strain evidence="6">876</strain>
    </source>
</reference>
<name>A0A9E2KTS1_9LACO</name>
<protein>
    <recommendedName>
        <fullName evidence="3">GTP cyclohydrolase 1 type 2 homolog</fullName>
    </recommendedName>
</protein>
<dbReference type="NCBIfam" id="TIGR00486">
    <property type="entry name" value="YbgI_SA1388"/>
    <property type="match status" value="1"/>
</dbReference>
<sequence length="279" mass="31233">MTTGNELIQRFEQFANPQLAESWDNPGLQLGNPDKPISRLMTTLDVRPEVVKEAIDQHVDFIFAHHPVMFHPAKNLDTRVPQNEMYAQILSHGITVYAAHTNLDTANGGMNDWLAKKLRLTNTERLIDAGLDPISGEKVGMGRIGTLNGTLNAKEFAQYCMKIFGVNGLRWLANPDDLNKPIHRVAILGGAGQDFWQAAVNKGADAYVTGDVTYHFAHDMVANHLTVVDPGHHIEAICESELAKLFGEWKQQYNWDFAIVQNQINTDPFNFMLENEGKN</sequence>
<evidence type="ECO:0000256" key="3">
    <source>
        <dbReference type="ARBA" id="ARBA00022112"/>
    </source>
</evidence>
<dbReference type="InterPro" id="IPR036069">
    <property type="entry name" value="DUF34/NIF3_sf"/>
</dbReference>
<dbReference type="PANTHER" id="PTHR13799:SF14">
    <property type="entry name" value="GTP CYCLOHYDROLASE 1 TYPE 2 HOMOLOG"/>
    <property type="match status" value="1"/>
</dbReference>
<accession>A0A9E2KTS1</accession>
<dbReference type="Gene3D" id="3.40.1390.30">
    <property type="entry name" value="NIF3 (NGG1p interacting factor 3)-like"/>
    <property type="match status" value="2"/>
</dbReference>
<dbReference type="SUPFAM" id="SSF102705">
    <property type="entry name" value="NIF3 (NGG1p interacting factor 3)-like"/>
    <property type="match status" value="1"/>
</dbReference>
<dbReference type="GO" id="GO:0005737">
    <property type="term" value="C:cytoplasm"/>
    <property type="evidence" value="ECO:0007669"/>
    <property type="project" value="TreeGrafter"/>
</dbReference>
<feature type="binding site" evidence="5">
    <location>
        <position position="65"/>
    </location>
    <ligand>
        <name>a divalent metal cation</name>
        <dbReference type="ChEBI" id="CHEBI:60240"/>
        <label>1</label>
    </ligand>
</feature>
<evidence type="ECO:0000313" key="6">
    <source>
        <dbReference type="EMBL" id="MBU3829396.1"/>
    </source>
</evidence>
<keyword evidence="4 5" id="KW-0479">Metal-binding</keyword>
<evidence type="ECO:0000256" key="2">
    <source>
        <dbReference type="ARBA" id="ARBA00011643"/>
    </source>
</evidence>
<evidence type="ECO:0000256" key="1">
    <source>
        <dbReference type="ARBA" id="ARBA00006964"/>
    </source>
</evidence>
<evidence type="ECO:0000256" key="4">
    <source>
        <dbReference type="ARBA" id="ARBA00022723"/>
    </source>
</evidence>
<dbReference type="Pfam" id="PF01784">
    <property type="entry name" value="DUF34_NIF3"/>
    <property type="match status" value="1"/>
</dbReference>
<feature type="binding site" evidence="5">
    <location>
        <position position="232"/>
    </location>
    <ligand>
        <name>a divalent metal cation</name>
        <dbReference type="ChEBI" id="CHEBI:60240"/>
        <label>1</label>
    </ligand>
</feature>
<evidence type="ECO:0000256" key="5">
    <source>
        <dbReference type="PIRSR" id="PIRSR602678-1"/>
    </source>
</evidence>
<dbReference type="GO" id="GO:0046872">
    <property type="term" value="F:metal ion binding"/>
    <property type="evidence" value="ECO:0007669"/>
    <property type="project" value="UniProtKB-KW"/>
</dbReference>
<proteinExistence type="inferred from homology"/>
<comment type="caution">
    <text evidence="6">The sequence shown here is derived from an EMBL/GenBank/DDBJ whole genome shotgun (WGS) entry which is preliminary data.</text>
</comment>
<gene>
    <name evidence="6" type="ORF">H9843_00595</name>
</gene>
<organism evidence="6 7">
    <name type="scientific">Candidatus Limosilactobacillus merdavium</name>
    <dbReference type="NCBI Taxonomy" id="2838651"/>
    <lineage>
        <taxon>Bacteria</taxon>
        <taxon>Bacillati</taxon>
        <taxon>Bacillota</taxon>
        <taxon>Bacilli</taxon>
        <taxon>Lactobacillales</taxon>
        <taxon>Lactobacillaceae</taxon>
        <taxon>Limosilactobacillus</taxon>
    </lineage>
</organism>
<comment type="similarity">
    <text evidence="1">Belongs to the GTP cyclohydrolase I type 2/NIF3 family.</text>
</comment>
<feature type="binding site" evidence="5">
    <location>
        <position position="104"/>
    </location>
    <ligand>
        <name>a divalent metal cation</name>
        <dbReference type="ChEBI" id="CHEBI:60240"/>
        <label>1</label>
    </ligand>
</feature>
<comment type="subunit">
    <text evidence="2">Homohexamer.</text>
</comment>
<reference evidence="6" key="1">
    <citation type="journal article" date="2021" name="PeerJ">
        <title>Extensive microbial diversity within the chicken gut microbiome revealed by metagenomics and culture.</title>
        <authorList>
            <person name="Gilroy R."/>
            <person name="Ravi A."/>
            <person name="Getino M."/>
            <person name="Pursley I."/>
            <person name="Horton D.L."/>
            <person name="Alikhan N.F."/>
            <person name="Baker D."/>
            <person name="Gharbi K."/>
            <person name="Hall N."/>
            <person name="Watson M."/>
            <person name="Adriaenssens E.M."/>
            <person name="Foster-Nyarko E."/>
            <person name="Jarju S."/>
            <person name="Secka A."/>
            <person name="Antonio M."/>
            <person name="Oren A."/>
            <person name="Chaudhuri R.R."/>
            <person name="La Ragione R."/>
            <person name="Hildebrand F."/>
            <person name="Pallen M.J."/>
        </authorList>
    </citation>
    <scope>NUCLEOTIDE SEQUENCE</scope>
    <source>
        <strain evidence="6">876</strain>
    </source>
</reference>
<dbReference type="Proteomes" id="UP000824180">
    <property type="component" value="Unassembled WGS sequence"/>
</dbReference>